<proteinExistence type="predicted"/>
<organism evidence="1 2">
    <name type="scientific">Henriciella algicola</name>
    <dbReference type="NCBI Taxonomy" id="1608422"/>
    <lineage>
        <taxon>Bacteria</taxon>
        <taxon>Pseudomonadati</taxon>
        <taxon>Pseudomonadota</taxon>
        <taxon>Alphaproteobacteria</taxon>
        <taxon>Hyphomonadales</taxon>
        <taxon>Hyphomonadaceae</taxon>
        <taxon>Henriciella</taxon>
    </lineage>
</organism>
<dbReference type="Pfam" id="PF20370">
    <property type="entry name" value="DUF6665"/>
    <property type="match status" value="1"/>
</dbReference>
<comment type="caution">
    <text evidence="1">The sequence shown here is derived from an EMBL/GenBank/DDBJ whole genome shotgun (WGS) entry which is preliminary data.</text>
</comment>
<protein>
    <submittedName>
        <fullName evidence="1">Uncharacterized protein</fullName>
    </submittedName>
</protein>
<dbReference type="EMBL" id="QWGA01000003">
    <property type="protein sequence ID" value="RIJ32185.1"/>
    <property type="molecule type" value="Genomic_DNA"/>
</dbReference>
<reference evidence="1 2" key="1">
    <citation type="submission" date="2018-08" db="EMBL/GenBank/DDBJ databases">
        <title>Henriciella mobilis sp. nov., isolated from seawater.</title>
        <authorList>
            <person name="Cheng H."/>
            <person name="Wu Y.-H."/>
            <person name="Xu X.-W."/>
            <person name="Guo L.-L."/>
        </authorList>
    </citation>
    <scope>NUCLEOTIDE SEQUENCE [LARGE SCALE GENOMIC DNA]</scope>
    <source>
        <strain evidence="1 2">CCUG67844</strain>
    </source>
</reference>
<evidence type="ECO:0000313" key="1">
    <source>
        <dbReference type="EMBL" id="RIJ32185.1"/>
    </source>
</evidence>
<dbReference type="Proteomes" id="UP000265845">
    <property type="component" value="Unassembled WGS sequence"/>
</dbReference>
<evidence type="ECO:0000313" key="2">
    <source>
        <dbReference type="Proteomes" id="UP000265845"/>
    </source>
</evidence>
<sequence>MEHEIASEQASALGRSARLVAARLEAYREAEASGEDHQIELDQAVEAVYGFLIQRELLGLRDRNAIIRDYDIPRAVLARLGTSSKRH</sequence>
<dbReference type="InterPro" id="IPR046606">
    <property type="entry name" value="DUF6665"/>
</dbReference>
<keyword evidence="2" id="KW-1185">Reference proteome</keyword>
<gene>
    <name evidence="1" type="ORF">D1222_00890</name>
</gene>
<name>A0A399RRL9_9PROT</name>
<dbReference type="OrthoDB" id="9814981at2"/>
<accession>A0A399RRL9</accession>
<dbReference type="AlphaFoldDB" id="A0A399RRL9"/>